<dbReference type="RefSeq" id="WP_336474368.1">
    <property type="nucleotide sequence ID" value="NZ_JBAWSX010000021.1"/>
</dbReference>
<sequence length="151" mass="17515">MFNSLEDFNNILLTKRNSGSITCSFKSINNLRNEITKEEFLEEIGHQSNEIKGRWEVIDKRMAKKILEYILSMDMAYDIDLETKPLAEKLSNYFLNEFLPDAKYYTNGNFDEIDGFFRLSGWTSITNSTFDTGVLAIDKNKIGILWAEDND</sequence>
<reference evidence="1 2" key="1">
    <citation type="submission" date="2024-01" db="EMBL/GenBank/DDBJ databases">
        <title>Seven novel Bacillus-like species.</title>
        <authorList>
            <person name="Liu G."/>
        </authorList>
    </citation>
    <scope>NUCLEOTIDE SEQUENCE [LARGE SCALE GENOMIC DNA]</scope>
    <source>
        <strain evidence="1 2">FJAT-51639</strain>
    </source>
</reference>
<name>A0ABU8FN11_9BACI</name>
<proteinExistence type="predicted"/>
<evidence type="ECO:0000313" key="1">
    <source>
        <dbReference type="EMBL" id="MEI4804089.1"/>
    </source>
</evidence>
<protein>
    <submittedName>
        <fullName evidence="1">Uncharacterized protein</fullName>
    </submittedName>
</protein>
<comment type="caution">
    <text evidence="1">The sequence shown here is derived from an EMBL/GenBank/DDBJ whole genome shotgun (WGS) entry which is preliminary data.</text>
</comment>
<keyword evidence="2" id="KW-1185">Reference proteome</keyword>
<accession>A0ABU8FN11</accession>
<organism evidence="1 2">
    <name type="scientific">Bacillus bruguierae</name>
    <dbReference type="NCBI Taxonomy" id="3127667"/>
    <lineage>
        <taxon>Bacteria</taxon>
        <taxon>Bacillati</taxon>
        <taxon>Bacillota</taxon>
        <taxon>Bacilli</taxon>
        <taxon>Bacillales</taxon>
        <taxon>Bacillaceae</taxon>
        <taxon>Bacillus</taxon>
    </lineage>
</organism>
<evidence type="ECO:0000313" key="2">
    <source>
        <dbReference type="Proteomes" id="UP001372526"/>
    </source>
</evidence>
<dbReference type="Proteomes" id="UP001372526">
    <property type="component" value="Unassembled WGS sequence"/>
</dbReference>
<dbReference type="EMBL" id="JBAWSX010000021">
    <property type="protein sequence ID" value="MEI4804089.1"/>
    <property type="molecule type" value="Genomic_DNA"/>
</dbReference>
<gene>
    <name evidence="1" type="ORF">WAZ07_23325</name>
</gene>